<feature type="transmembrane region" description="Helical" evidence="2">
    <location>
        <begin position="282"/>
        <end position="309"/>
    </location>
</feature>
<organism evidence="3 4">
    <name type="scientific">Pseudoponticoccus marisrubri</name>
    <dbReference type="NCBI Taxonomy" id="1685382"/>
    <lineage>
        <taxon>Bacteria</taxon>
        <taxon>Pseudomonadati</taxon>
        <taxon>Pseudomonadota</taxon>
        <taxon>Alphaproteobacteria</taxon>
        <taxon>Rhodobacterales</taxon>
        <taxon>Roseobacteraceae</taxon>
        <taxon>Pseudoponticoccus</taxon>
    </lineage>
</organism>
<dbReference type="InterPro" id="IPR050222">
    <property type="entry name" value="MATE_MdtK"/>
</dbReference>
<dbReference type="OrthoDB" id="9780160at2"/>
<dbReference type="RefSeq" id="WP_058860253.1">
    <property type="nucleotide sequence ID" value="NZ_LPXO01000001.1"/>
</dbReference>
<comment type="caution">
    <text evidence="3">The sequence shown here is derived from an EMBL/GenBank/DDBJ whole genome shotgun (WGS) entry which is preliminary data.</text>
</comment>
<feature type="transmembrane region" description="Helical" evidence="2">
    <location>
        <begin position="200"/>
        <end position="221"/>
    </location>
</feature>
<evidence type="ECO:0000256" key="1">
    <source>
        <dbReference type="ARBA" id="ARBA00022448"/>
    </source>
</evidence>
<proteinExistence type="predicted"/>
<dbReference type="GO" id="GO:0015297">
    <property type="term" value="F:antiporter activity"/>
    <property type="evidence" value="ECO:0007669"/>
    <property type="project" value="InterPro"/>
</dbReference>
<protein>
    <submittedName>
        <fullName evidence="3">Uncharacterized protein</fullName>
    </submittedName>
</protein>
<name>A0A0W7WNY4_9RHOB</name>
<keyword evidence="1" id="KW-0813">Transport</keyword>
<feature type="transmembrane region" description="Helical" evidence="2">
    <location>
        <begin position="358"/>
        <end position="374"/>
    </location>
</feature>
<dbReference type="GO" id="GO:0005886">
    <property type="term" value="C:plasma membrane"/>
    <property type="evidence" value="ECO:0007669"/>
    <property type="project" value="TreeGrafter"/>
</dbReference>
<sequence length="456" mass="48724">MAISQTSRAQDIPSVRAIFDLAWPLTLKAIMLHGIVVIDGYLVSSLGESAVAVLGLSASIAGLLLGLIVAFSNATQIRIAQAFGSADAVFLKSALLAGLVINVGVVLIGLALLAFFAGDVIDTLAHDAWIADEARRYLSVFALVVLAESVGHCLTSFFNGCGQTRLPALSYLVAVPVNVVASVVLIHGHFGAPQLGVVGAAWGSVLASVLQVGFLAVVLLWRRRDLLRVAGWRNGSFAASLRRHLVFALPIAATFGSATVALHVCGLIYADLPVNQFAAMTIIMPWVQVAGTFGMSWAQSTGIIVAQLLGRGTSGPDLDRFLAGAWRAAIVAAGVVAAFYAGICLSTPWIYAELHAETQRTLLSFLPILVLLPFPKGSNAICGNTLRAGGETVYVMHIFVWSQWLFRVPATALMVLYLELPVFWVFSLLLAEELVKFPPFHLRLLRGRWKRGGVME</sequence>
<feature type="transmembrane region" description="Helical" evidence="2">
    <location>
        <begin position="169"/>
        <end position="188"/>
    </location>
</feature>
<dbReference type="InterPro" id="IPR002528">
    <property type="entry name" value="MATE_fam"/>
</dbReference>
<dbReference type="PANTHER" id="PTHR43298:SF2">
    <property type="entry name" value="FMN_FAD EXPORTER YEEO-RELATED"/>
    <property type="match status" value="1"/>
</dbReference>
<feature type="transmembrane region" description="Helical" evidence="2">
    <location>
        <begin position="137"/>
        <end position="157"/>
    </location>
</feature>
<feature type="transmembrane region" description="Helical" evidence="2">
    <location>
        <begin position="330"/>
        <end position="352"/>
    </location>
</feature>
<evidence type="ECO:0000313" key="3">
    <source>
        <dbReference type="EMBL" id="KUF12306.1"/>
    </source>
</evidence>
<keyword evidence="2" id="KW-1133">Transmembrane helix</keyword>
<keyword evidence="2" id="KW-0472">Membrane</keyword>
<feature type="transmembrane region" description="Helical" evidence="2">
    <location>
        <begin position="245"/>
        <end position="270"/>
    </location>
</feature>
<keyword evidence="2" id="KW-0812">Transmembrane</keyword>
<gene>
    <name evidence="3" type="ORF">AVJ23_00790</name>
</gene>
<keyword evidence="4" id="KW-1185">Reference proteome</keyword>
<dbReference type="EMBL" id="LPXO01000001">
    <property type="protein sequence ID" value="KUF12306.1"/>
    <property type="molecule type" value="Genomic_DNA"/>
</dbReference>
<feature type="transmembrane region" description="Helical" evidence="2">
    <location>
        <begin position="49"/>
        <end position="72"/>
    </location>
</feature>
<dbReference type="AlphaFoldDB" id="A0A0W7WNY4"/>
<dbReference type="Proteomes" id="UP000054396">
    <property type="component" value="Unassembled WGS sequence"/>
</dbReference>
<dbReference type="PANTHER" id="PTHR43298">
    <property type="entry name" value="MULTIDRUG RESISTANCE PROTEIN NORM-RELATED"/>
    <property type="match status" value="1"/>
</dbReference>
<reference evidence="3 4" key="1">
    <citation type="submission" date="2015-12" db="EMBL/GenBank/DDBJ databases">
        <authorList>
            <person name="Shamseldin A."/>
            <person name="Moawad H."/>
            <person name="Abd El-Rahim W.M."/>
            <person name="Sadowsky M.J."/>
        </authorList>
    </citation>
    <scope>NUCLEOTIDE SEQUENCE [LARGE SCALE GENOMIC DNA]</scope>
    <source>
        <strain evidence="3 4">SJ5A-1</strain>
    </source>
</reference>
<evidence type="ECO:0000313" key="4">
    <source>
        <dbReference type="Proteomes" id="UP000054396"/>
    </source>
</evidence>
<dbReference type="STRING" id="1685382.AVJ23_00790"/>
<accession>A0A0W7WNY4</accession>
<dbReference type="GO" id="GO:0042910">
    <property type="term" value="F:xenobiotic transmembrane transporter activity"/>
    <property type="evidence" value="ECO:0007669"/>
    <property type="project" value="InterPro"/>
</dbReference>
<feature type="transmembrane region" description="Helical" evidence="2">
    <location>
        <begin position="21"/>
        <end position="43"/>
    </location>
</feature>
<dbReference type="Pfam" id="PF01554">
    <property type="entry name" value="MatE"/>
    <property type="match status" value="1"/>
</dbReference>
<evidence type="ECO:0000256" key="2">
    <source>
        <dbReference type="SAM" id="Phobius"/>
    </source>
</evidence>
<feature type="transmembrane region" description="Helical" evidence="2">
    <location>
        <begin position="412"/>
        <end position="431"/>
    </location>
</feature>
<feature type="transmembrane region" description="Helical" evidence="2">
    <location>
        <begin position="93"/>
        <end position="117"/>
    </location>
</feature>